<reference evidence="1 3" key="1">
    <citation type="journal article" date="2012" name="Nature">
        <title>Algal genomes reveal evolutionary mosaicism and the fate of nucleomorphs.</title>
        <authorList>
            <consortium name="DOE Joint Genome Institute"/>
            <person name="Curtis B.A."/>
            <person name="Tanifuji G."/>
            <person name="Burki F."/>
            <person name="Gruber A."/>
            <person name="Irimia M."/>
            <person name="Maruyama S."/>
            <person name="Arias M.C."/>
            <person name="Ball S.G."/>
            <person name="Gile G.H."/>
            <person name="Hirakawa Y."/>
            <person name="Hopkins J.F."/>
            <person name="Kuo A."/>
            <person name="Rensing S.A."/>
            <person name="Schmutz J."/>
            <person name="Symeonidi A."/>
            <person name="Elias M."/>
            <person name="Eveleigh R.J."/>
            <person name="Herman E.K."/>
            <person name="Klute M.J."/>
            <person name="Nakayama T."/>
            <person name="Obornik M."/>
            <person name="Reyes-Prieto A."/>
            <person name="Armbrust E.V."/>
            <person name="Aves S.J."/>
            <person name="Beiko R.G."/>
            <person name="Coutinho P."/>
            <person name="Dacks J.B."/>
            <person name="Durnford D.G."/>
            <person name="Fast N.M."/>
            <person name="Green B.R."/>
            <person name="Grisdale C.J."/>
            <person name="Hempel F."/>
            <person name="Henrissat B."/>
            <person name="Hoppner M.P."/>
            <person name="Ishida K."/>
            <person name="Kim E."/>
            <person name="Koreny L."/>
            <person name="Kroth P.G."/>
            <person name="Liu Y."/>
            <person name="Malik S.B."/>
            <person name="Maier U.G."/>
            <person name="McRose D."/>
            <person name="Mock T."/>
            <person name="Neilson J.A."/>
            <person name="Onodera N.T."/>
            <person name="Poole A.M."/>
            <person name="Pritham E.J."/>
            <person name="Richards T.A."/>
            <person name="Rocap G."/>
            <person name="Roy S.W."/>
            <person name="Sarai C."/>
            <person name="Schaack S."/>
            <person name="Shirato S."/>
            <person name="Slamovits C.H."/>
            <person name="Spencer D.F."/>
            <person name="Suzuki S."/>
            <person name="Worden A.Z."/>
            <person name="Zauner S."/>
            <person name="Barry K."/>
            <person name="Bell C."/>
            <person name="Bharti A.K."/>
            <person name="Crow J.A."/>
            <person name="Grimwood J."/>
            <person name="Kramer R."/>
            <person name="Lindquist E."/>
            <person name="Lucas S."/>
            <person name="Salamov A."/>
            <person name="McFadden G.I."/>
            <person name="Lane C.E."/>
            <person name="Keeling P.J."/>
            <person name="Gray M.W."/>
            <person name="Grigoriev I.V."/>
            <person name="Archibald J.M."/>
        </authorList>
    </citation>
    <scope>NUCLEOTIDE SEQUENCE</scope>
    <source>
        <strain evidence="1 3">CCMP2712</strain>
    </source>
</reference>
<protein>
    <submittedName>
        <fullName evidence="1 2">Uncharacterized protein</fullName>
    </submittedName>
</protein>
<evidence type="ECO:0000313" key="2">
    <source>
        <dbReference type="EnsemblProtists" id="EKX32143"/>
    </source>
</evidence>
<evidence type="ECO:0000313" key="1">
    <source>
        <dbReference type="EMBL" id="EKX32143.1"/>
    </source>
</evidence>
<evidence type="ECO:0000313" key="3">
    <source>
        <dbReference type="Proteomes" id="UP000011087"/>
    </source>
</evidence>
<dbReference type="OrthoDB" id="10600569at2759"/>
<reference evidence="2" key="3">
    <citation type="submission" date="2016-03" db="UniProtKB">
        <authorList>
            <consortium name="EnsemblProtists"/>
        </authorList>
    </citation>
    <scope>IDENTIFICATION</scope>
</reference>
<dbReference type="EMBL" id="JH993208">
    <property type="protein sequence ID" value="EKX32143.1"/>
    <property type="molecule type" value="Genomic_DNA"/>
</dbReference>
<dbReference type="Proteomes" id="UP000011087">
    <property type="component" value="Unassembled WGS sequence"/>
</dbReference>
<reference evidence="3" key="2">
    <citation type="submission" date="2012-11" db="EMBL/GenBank/DDBJ databases">
        <authorList>
            <person name="Kuo A."/>
            <person name="Curtis B.A."/>
            <person name="Tanifuji G."/>
            <person name="Burki F."/>
            <person name="Gruber A."/>
            <person name="Irimia M."/>
            <person name="Maruyama S."/>
            <person name="Arias M.C."/>
            <person name="Ball S.G."/>
            <person name="Gile G.H."/>
            <person name="Hirakawa Y."/>
            <person name="Hopkins J.F."/>
            <person name="Rensing S.A."/>
            <person name="Schmutz J."/>
            <person name="Symeonidi A."/>
            <person name="Elias M."/>
            <person name="Eveleigh R.J."/>
            <person name="Herman E.K."/>
            <person name="Klute M.J."/>
            <person name="Nakayama T."/>
            <person name="Obornik M."/>
            <person name="Reyes-Prieto A."/>
            <person name="Armbrust E.V."/>
            <person name="Aves S.J."/>
            <person name="Beiko R.G."/>
            <person name="Coutinho P."/>
            <person name="Dacks J.B."/>
            <person name="Durnford D.G."/>
            <person name="Fast N.M."/>
            <person name="Green B.R."/>
            <person name="Grisdale C."/>
            <person name="Hempe F."/>
            <person name="Henrissat B."/>
            <person name="Hoppner M.P."/>
            <person name="Ishida K.-I."/>
            <person name="Kim E."/>
            <person name="Koreny L."/>
            <person name="Kroth P.G."/>
            <person name="Liu Y."/>
            <person name="Malik S.-B."/>
            <person name="Maier U.G."/>
            <person name="McRose D."/>
            <person name="Mock T."/>
            <person name="Neilson J.A."/>
            <person name="Onodera N.T."/>
            <person name="Poole A.M."/>
            <person name="Pritham E.J."/>
            <person name="Richards T.A."/>
            <person name="Rocap G."/>
            <person name="Roy S.W."/>
            <person name="Sarai C."/>
            <person name="Schaack S."/>
            <person name="Shirato S."/>
            <person name="Slamovits C.H."/>
            <person name="Spencer D.F."/>
            <person name="Suzuki S."/>
            <person name="Worden A.Z."/>
            <person name="Zauner S."/>
            <person name="Barry K."/>
            <person name="Bell C."/>
            <person name="Bharti A.K."/>
            <person name="Crow J.A."/>
            <person name="Grimwood J."/>
            <person name="Kramer R."/>
            <person name="Lindquist E."/>
            <person name="Lucas S."/>
            <person name="Salamov A."/>
            <person name="McFadden G.I."/>
            <person name="Lane C.E."/>
            <person name="Keeling P.J."/>
            <person name="Gray M.W."/>
            <person name="Grigoriev I.V."/>
            <person name="Archibald J.M."/>
        </authorList>
    </citation>
    <scope>NUCLEOTIDE SEQUENCE</scope>
    <source>
        <strain evidence="3">CCMP2712</strain>
    </source>
</reference>
<dbReference type="AlphaFoldDB" id="L1I7B3"/>
<keyword evidence="3" id="KW-1185">Reference proteome</keyword>
<proteinExistence type="predicted"/>
<dbReference type="RefSeq" id="XP_005819123.1">
    <property type="nucleotide sequence ID" value="XM_005819066.1"/>
</dbReference>
<dbReference type="EnsemblProtists" id="EKX32143">
    <property type="protein sequence ID" value="EKX32143"/>
    <property type="gene ID" value="GUITHDRAFT_121676"/>
</dbReference>
<dbReference type="GeneID" id="17288878"/>
<dbReference type="HOGENOM" id="CLU_1550461_0_0_1"/>
<accession>L1I7B3</accession>
<organism evidence="1">
    <name type="scientific">Guillardia theta (strain CCMP2712)</name>
    <name type="common">Cryptophyte</name>
    <dbReference type="NCBI Taxonomy" id="905079"/>
    <lineage>
        <taxon>Eukaryota</taxon>
        <taxon>Cryptophyceae</taxon>
        <taxon>Pyrenomonadales</taxon>
        <taxon>Geminigeraceae</taxon>
        <taxon>Guillardia</taxon>
    </lineage>
</organism>
<name>L1I7B3_GUITC</name>
<sequence>MLRANSMPLRSKVAASILSIIALVSWVGILYGNPGRPEAVVDLETGDAFLDMMDKNFDDDDKVQLKASKVKANHQQLSWQHTPESATWPSEKNPLKDWDEDFEGVEAGFPTTTGSADWPFTKNPLLGFDAEFGAEHKANPWKGWQVSRDQTFRIKSKLPGLAEFRRVEGEQCV</sequence>
<gene>
    <name evidence="1" type="ORF">GUITHDRAFT_121676</name>
</gene>
<dbReference type="KEGG" id="gtt:GUITHDRAFT_121676"/>
<dbReference type="PaxDb" id="55529-EKX32143"/>